<proteinExistence type="predicted"/>
<feature type="compositionally biased region" description="Polar residues" evidence="1">
    <location>
        <begin position="142"/>
        <end position="154"/>
    </location>
</feature>
<evidence type="ECO:0000256" key="1">
    <source>
        <dbReference type="SAM" id="MobiDB-lite"/>
    </source>
</evidence>
<dbReference type="AlphaFoldDB" id="A0A0E3LAL6"/>
<protein>
    <recommendedName>
        <fullName evidence="4">DUF3467 domain-containing protein</fullName>
    </recommendedName>
</protein>
<evidence type="ECO:0000313" key="3">
    <source>
        <dbReference type="Proteomes" id="UP000033092"/>
    </source>
</evidence>
<evidence type="ECO:0008006" key="4">
    <source>
        <dbReference type="Google" id="ProtNLM"/>
    </source>
</evidence>
<name>A0A0E3LAL6_9EURY</name>
<dbReference type="Proteomes" id="UP000033092">
    <property type="component" value="Chromosome"/>
</dbReference>
<reference evidence="2 3" key="1">
    <citation type="submission" date="2014-07" db="EMBL/GenBank/DDBJ databases">
        <title>Methanogenic archaea and the global carbon cycle.</title>
        <authorList>
            <person name="Henriksen J.R."/>
            <person name="Luke J."/>
            <person name="Reinhart S."/>
            <person name="Benedict M.N."/>
            <person name="Youngblut N.D."/>
            <person name="Metcalf M.E."/>
            <person name="Whitaker R.J."/>
            <person name="Metcalf W.W."/>
        </authorList>
    </citation>
    <scope>NUCLEOTIDE SEQUENCE [LARGE SCALE GENOMIC DNA]</scope>
    <source>
        <strain evidence="2 3">HI350</strain>
    </source>
</reference>
<dbReference type="PATRIC" id="fig|1434119.4.peg.1970"/>
<dbReference type="Pfam" id="PF11950">
    <property type="entry name" value="DUF3467"/>
    <property type="match status" value="1"/>
</dbReference>
<sequence>MNNWQIPDTGISVKSKYRGNFMAENIESRENVESSVSKKGKKSITIEFVKPEDFRQIYAIGAAGGHSPYDFRIGFYNDTPKMFGDASESRVIERRVEAEVILSPVAALELNRWLTQHINEYESVFGPIARAMPRPLRKEPAKSSNESTDIQGYI</sequence>
<dbReference type="InterPro" id="IPR021857">
    <property type="entry name" value="DUF3467"/>
</dbReference>
<dbReference type="HOGENOM" id="CLU_1901965_0_0_2"/>
<dbReference type="EMBL" id="CP009507">
    <property type="protein sequence ID" value="AKB32236.1"/>
    <property type="molecule type" value="Genomic_DNA"/>
</dbReference>
<dbReference type="KEGG" id="msz:MSSIH_1546"/>
<organism evidence="2 3">
    <name type="scientific">Methanosarcina siciliae HI350</name>
    <dbReference type="NCBI Taxonomy" id="1434119"/>
    <lineage>
        <taxon>Archaea</taxon>
        <taxon>Methanobacteriati</taxon>
        <taxon>Methanobacteriota</taxon>
        <taxon>Stenosarchaea group</taxon>
        <taxon>Methanomicrobia</taxon>
        <taxon>Methanosarcinales</taxon>
        <taxon>Methanosarcinaceae</taxon>
        <taxon>Methanosarcina</taxon>
    </lineage>
</organism>
<evidence type="ECO:0000313" key="2">
    <source>
        <dbReference type="EMBL" id="AKB32236.1"/>
    </source>
</evidence>
<accession>A0A0E3LAL6</accession>
<feature type="region of interest" description="Disordered" evidence="1">
    <location>
        <begin position="135"/>
        <end position="154"/>
    </location>
</feature>
<gene>
    <name evidence="2" type="ORF">MSSIH_1546</name>
</gene>